<dbReference type="FunFam" id="3.40.50.300:FF:000127">
    <property type="entry name" value="Ribose import ATP-binding protein RbsA"/>
    <property type="match status" value="1"/>
</dbReference>
<dbReference type="InterPro" id="IPR050107">
    <property type="entry name" value="ABC_carbohydrate_import_ATPase"/>
</dbReference>
<evidence type="ECO:0000256" key="6">
    <source>
        <dbReference type="ARBA" id="ARBA00022840"/>
    </source>
</evidence>
<protein>
    <submittedName>
        <fullName evidence="10">Sugar ABC transporter ATP-binding protein</fullName>
    </submittedName>
</protein>
<gene>
    <name evidence="10" type="ORF">ELQ35_01915</name>
</gene>
<evidence type="ECO:0000256" key="8">
    <source>
        <dbReference type="ARBA" id="ARBA00023136"/>
    </source>
</evidence>
<dbReference type="RefSeq" id="WP_126863176.1">
    <property type="nucleotide sequence ID" value="NZ_JAUSTX010000021.1"/>
</dbReference>
<dbReference type="PANTHER" id="PTHR43790:SF9">
    <property type="entry name" value="GALACTOFURANOSE TRANSPORTER ATP-BINDING PROTEIN YTFR"/>
    <property type="match status" value="1"/>
</dbReference>
<dbReference type="InterPro" id="IPR003593">
    <property type="entry name" value="AAA+_ATPase"/>
</dbReference>
<dbReference type="PANTHER" id="PTHR43790">
    <property type="entry name" value="CARBOHYDRATE TRANSPORT ATP-BINDING PROTEIN MG119-RELATED"/>
    <property type="match status" value="1"/>
</dbReference>
<evidence type="ECO:0000256" key="2">
    <source>
        <dbReference type="ARBA" id="ARBA00022448"/>
    </source>
</evidence>
<sequence length="494" mass="54686">MTDSHEVLLEMRSIGKNFPGVKALSNVDFSIRKGEIIALCGENGAGKSTMMKILSGIYKPDAGEIVFQGEAVHITKPDVAQKLGIAIIHQELSLVPELTVAENIFIGDYPQKFLGVVDWRKMRKNAQAVLEDMGFKMDVDQRVGDLGIAKQQIVEIAKALHKKAKVVILDEPTAPLANQDVDRLIDLVLKLRSEGLGIVYISHRLPEVFQISDRVTVLKDGQLVSTCDTKDLDRDRLIKLMVGREVSNMRLGSVDNHETKVLSVRGLSTSSLLEDINFDLYKGEVLGIAGLVGSGRTELVRAIFGADPCTAEMELNGKPLSVKTPRDAINQGIALLPEDRKEQALVLGMSALENITISGLNNFSKFGIFNKRKEEEDGRELVKKLQVRVSGLSQETRTLSGGNQQKLIIARWLYNRAKVLIFDEPTRGIDVGAKAEIYNLINQFVKEGGSVIVISSELPEVLMCDRLLVMARGKIVNEIPHEEFSEEKVIQYMF</sequence>
<evidence type="ECO:0000313" key="11">
    <source>
        <dbReference type="Proteomes" id="UP000267430"/>
    </source>
</evidence>
<dbReference type="CDD" id="cd03216">
    <property type="entry name" value="ABC_Carb_Monos_I"/>
    <property type="match status" value="1"/>
</dbReference>
<dbReference type="PROSITE" id="PS00211">
    <property type="entry name" value="ABC_TRANSPORTER_1"/>
    <property type="match status" value="1"/>
</dbReference>
<evidence type="ECO:0000259" key="9">
    <source>
        <dbReference type="PROSITE" id="PS50893"/>
    </source>
</evidence>
<dbReference type="GO" id="GO:0005524">
    <property type="term" value="F:ATP binding"/>
    <property type="evidence" value="ECO:0007669"/>
    <property type="project" value="UniProtKB-KW"/>
</dbReference>
<dbReference type="GO" id="GO:0005886">
    <property type="term" value="C:plasma membrane"/>
    <property type="evidence" value="ECO:0007669"/>
    <property type="project" value="UniProtKB-SubCell"/>
</dbReference>
<dbReference type="InterPro" id="IPR017871">
    <property type="entry name" value="ABC_transporter-like_CS"/>
</dbReference>
<name>A0A433HVV5_9BACI</name>
<feature type="domain" description="ABC transporter" evidence="9">
    <location>
        <begin position="249"/>
        <end position="493"/>
    </location>
</feature>
<keyword evidence="11" id="KW-1185">Reference proteome</keyword>
<comment type="caution">
    <text evidence="10">The sequence shown here is derived from an EMBL/GenBank/DDBJ whole genome shotgun (WGS) entry which is preliminary data.</text>
</comment>
<dbReference type="Pfam" id="PF00005">
    <property type="entry name" value="ABC_tran"/>
    <property type="match status" value="2"/>
</dbReference>
<comment type="subcellular location">
    <subcellularLocation>
        <location evidence="1">Cell membrane</location>
        <topology evidence="1">Peripheral membrane protein</topology>
    </subcellularLocation>
</comment>
<keyword evidence="8" id="KW-0472">Membrane</keyword>
<dbReference type="Gene3D" id="3.40.50.300">
    <property type="entry name" value="P-loop containing nucleotide triphosphate hydrolases"/>
    <property type="match status" value="2"/>
</dbReference>
<dbReference type="EMBL" id="RYZZ01000002">
    <property type="protein sequence ID" value="RUQ32416.1"/>
    <property type="molecule type" value="Genomic_DNA"/>
</dbReference>
<dbReference type="InterPro" id="IPR003439">
    <property type="entry name" value="ABC_transporter-like_ATP-bd"/>
</dbReference>
<dbReference type="InterPro" id="IPR027417">
    <property type="entry name" value="P-loop_NTPase"/>
</dbReference>
<keyword evidence="7" id="KW-1278">Translocase</keyword>
<keyword evidence="2" id="KW-0813">Transport</keyword>
<dbReference type="OrthoDB" id="9771863at2"/>
<evidence type="ECO:0000256" key="1">
    <source>
        <dbReference type="ARBA" id="ARBA00004202"/>
    </source>
</evidence>
<evidence type="ECO:0000256" key="3">
    <source>
        <dbReference type="ARBA" id="ARBA00022475"/>
    </source>
</evidence>
<organism evidence="10 11">
    <name type="scientific">Peribacillus cavernae</name>
    <dbReference type="NCBI Taxonomy" id="1674310"/>
    <lineage>
        <taxon>Bacteria</taxon>
        <taxon>Bacillati</taxon>
        <taxon>Bacillota</taxon>
        <taxon>Bacilli</taxon>
        <taxon>Bacillales</taxon>
        <taxon>Bacillaceae</taxon>
        <taxon>Peribacillus</taxon>
    </lineage>
</organism>
<dbReference type="SMART" id="SM00382">
    <property type="entry name" value="AAA"/>
    <property type="match status" value="2"/>
</dbReference>
<dbReference type="AlphaFoldDB" id="A0A433HVV5"/>
<keyword evidence="3" id="KW-1003">Cell membrane</keyword>
<accession>A0A433HVV5</accession>
<evidence type="ECO:0000256" key="7">
    <source>
        <dbReference type="ARBA" id="ARBA00022967"/>
    </source>
</evidence>
<keyword evidence="5" id="KW-0547">Nucleotide-binding</keyword>
<keyword evidence="4" id="KW-0677">Repeat</keyword>
<dbReference type="CDD" id="cd03215">
    <property type="entry name" value="ABC_Carb_Monos_II"/>
    <property type="match status" value="1"/>
</dbReference>
<dbReference type="PROSITE" id="PS50893">
    <property type="entry name" value="ABC_TRANSPORTER_2"/>
    <property type="match status" value="2"/>
</dbReference>
<dbReference type="SUPFAM" id="SSF52540">
    <property type="entry name" value="P-loop containing nucleoside triphosphate hydrolases"/>
    <property type="match status" value="2"/>
</dbReference>
<keyword evidence="6 10" id="KW-0067">ATP-binding</keyword>
<feature type="domain" description="ABC transporter" evidence="9">
    <location>
        <begin position="9"/>
        <end position="245"/>
    </location>
</feature>
<evidence type="ECO:0000256" key="5">
    <source>
        <dbReference type="ARBA" id="ARBA00022741"/>
    </source>
</evidence>
<evidence type="ECO:0000256" key="4">
    <source>
        <dbReference type="ARBA" id="ARBA00022737"/>
    </source>
</evidence>
<dbReference type="GO" id="GO:0016887">
    <property type="term" value="F:ATP hydrolysis activity"/>
    <property type="evidence" value="ECO:0007669"/>
    <property type="project" value="InterPro"/>
</dbReference>
<evidence type="ECO:0000313" key="10">
    <source>
        <dbReference type="EMBL" id="RUQ32416.1"/>
    </source>
</evidence>
<reference evidence="10 11" key="1">
    <citation type="submission" date="2018-12" db="EMBL/GenBank/DDBJ databases">
        <title>Bacillus chawlae sp. nov., Bacillus glennii sp. nov., and Bacillus saganii sp. nov. Isolated from the Vehicle Assembly Building at Kennedy Space Center where the Viking Spacecraft were Assembled.</title>
        <authorList>
            <person name="Seuylemezian A."/>
            <person name="Vaishampayan P."/>
        </authorList>
    </citation>
    <scope>NUCLEOTIDE SEQUENCE [LARGE SCALE GENOMIC DNA]</scope>
    <source>
        <strain evidence="10 11">L5</strain>
    </source>
</reference>
<proteinExistence type="predicted"/>
<dbReference type="Proteomes" id="UP000267430">
    <property type="component" value="Unassembled WGS sequence"/>
</dbReference>